<proteinExistence type="predicted"/>
<evidence type="ECO:0008006" key="4">
    <source>
        <dbReference type="Google" id="ProtNLM"/>
    </source>
</evidence>
<feature type="region of interest" description="Disordered" evidence="1">
    <location>
        <begin position="108"/>
        <end position="127"/>
    </location>
</feature>
<keyword evidence="3" id="KW-1185">Reference proteome</keyword>
<dbReference type="Pfam" id="PF11000">
    <property type="entry name" value="DUF2840"/>
    <property type="match status" value="1"/>
</dbReference>
<comment type="caution">
    <text evidence="2">The sequence shown here is derived from an EMBL/GenBank/DDBJ whole genome shotgun (WGS) entry which is preliminary data.</text>
</comment>
<evidence type="ECO:0000313" key="2">
    <source>
        <dbReference type="EMBL" id="MBB5223413.1"/>
    </source>
</evidence>
<evidence type="ECO:0000313" key="3">
    <source>
        <dbReference type="Proteomes" id="UP000549457"/>
    </source>
</evidence>
<dbReference type="InterPro" id="IPR021263">
    <property type="entry name" value="DUF2840"/>
</dbReference>
<evidence type="ECO:0000256" key="1">
    <source>
        <dbReference type="SAM" id="MobiDB-lite"/>
    </source>
</evidence>
<organism evidence="2 3">
    <name type="scientific">Amaricoccus macauensis</name>
    <dbReference type="NCBI Taxonomy" id="57001"/>
    <lineage>
        <taxon>Bacteria</taxon>
        <taxon>Pseudomonadati</taxon>
        <taxon>Pseudomonadota</taxon>
        <taxon>Alphaproteobacteria</taxon>
        <taxon>Rhodobacterales</taxon>
        <taxon>Paracoccaceae</taxon>
        <taxon>Amaricoccus</taxon>
    </lineage>
</organism>
<sequence length="180" mass="19019">MQRGLATIDAVESLGLDLADVSPDYWRHAYNRLTANLDPHAYTHERTSSQARPTCAKRIDRYGNVAAMLAAYNAGPDHYDEYLATGRTLPAETRAYVAALAPILGGAAATEPPSSAPRPPPDWREAPPFVMRPGDARAVAAPLSDARSGDGRAIVPARDPGVAESQGNSIFVADASAGKP</sequence>
<gene>
    <name evidence="2" type="ORF">HNP73_003360</name>
</gene>
<dbReference type="Proteomes" id="UP000549457">
    <property type="component" value="Unassembled WGS sequence"/>
</dbReference>
<dbReference type="InterPro" id="IPR023346">
    <property type="entry name" value="Lysozyme-like_dom_sf"/>
</dbReference>
<feature type="region of interest" description="Disordered" evidence="1">
    <location>
        <begin position="157"/>
        <end position="180"/>
    </location>
</feature>
<dbReference type="Gene3D" id="1.10.530.10">
    <property type="match status" value="1"/>
</dbReference>
<reference evidence="2 3" key="1">
    <citation type="submission" date="2020-08" db="EMBL/GenBank/DDBJ databases">
        <title>Genomic Encyclopedia of Type Strains, Phase IV (KMG-IV): sequencing the most valuable type-strain genomes for metagenomic binning, comparative biology and taxonomic classification.</title>
        <authorList>
            <person name="Goeker M."/>
        </authorList>
    </citation>
    <scope>NUCLEOTIDE SEQUENCE [LARGE SCALE GENOMIC DNA]</scope>
    <source>
        <strain evidence="2 3">DSM 101730</strain>
    </source>
</reference>
<name>A0A840SVX5_9RHOB</name>
<protein>
    <recommendedName>
        <fullName evidence="4">Transglycosylase SLT domain-containing protein</fullName>
    </recommendedName>
</protein>
<dbReference type="AlphaFoldDB" id="A0A840SVX5"/>
<dbReference type="CDD" id="cd00254">
    <property type="entry name" value="LT-like"/>
    <property type="match status" value="1"/>
</dbReference>
<dbReference type="SUPFAM" id="SSF53955">
    <property type="entry name" value="Lysozyme-like"/>
    <property type="match status" value="1"/>
</dbReference>
<accession>A0A840SVX5</accession>
<dbReference type="EMBL" id="JACHFM010000003">
    <property type="protein sequence ID" value="MBB5223413.1"/>
    <property type="molecule type" value="Genomic_DNA"/>
</dbReference>